<protein>
    <submittedName>
        <fullName evidence="2">Phosphoribosyltransferase</fullName>
    </submittedName>
</protein>
<dbReference type="GO" id="GO:0016757">
    <property type="term" value="F:glycosyltransferase activity"/>
    <property type="evidence" value="ECO:0007669"/>
    <property type="project" value="UniProtKB-KW"/>
</dbReference>
<dbReference type="AlphaFoldDB" id="A0A554N9K9"/>
<dbReference type="Gene3D" id="3.40.50.2020">
    <property type="match status" value="1"/>
</dbReference>
<keyword evidence="3" id="KW-1185">Reference proteome</keyword>
<accession>A0A554N9K9</accession>
<dbReference type="RefSeq" id="WP_144262097.1">
    <property type="nucleotide sequence ID" value="NZ_QMDX01000005.1"/>
</dbReference>
<gene>
    <name evidence="2" type="ORF">DP107_10425</name>
</gene>
<dbReference type="SUPFAM" id="SSF53271">
    <property type="entry name" value="PRTase-like"/>
    <property type="match status" value="1"/>
</dbReference>
<dbReference type="Gene3D" id="3.30.1310.20">
    <property type="entry name" value="PRTase-like"/>
    <property type="match status" value="1"/>
</dbReference>
<comment type="caution">
    <text evidence="2">The sequence shown here is derived from an EMBL/GenBank/DDBJ whole genome shotgun (WGS) entry which is preliminary data.</text>
</comment>
<dbReference type="Proteomes" id="UP000319894">
    <property type="component" value="Unassembled WGS sequence"/>
</dbReference>
<dbReference type="InterPro" id="IPR000836">
    <property type="entry name" value="PRTase_dom"/>
</dbReference>
<proteinExistence type="predicted"/>
<keyword evidence="2" id="KW-0328">Glycosyltransferase</keyword>
<sequence length="211" mass="22204">MFEARADAGARLADALAEREVDADLVLGIPRGALPVARPVADRLDAPLDIVAAKKLGMPDNPEFAIGAATSDGSVWLNETVIDRHGVDESYVEAERERAAATARGKAETYRGDRPAPEVAGQRVVVVDDGVATGATARACLRQVRNAGAEHVVLAAPVGPPSSVAELTDEADGVVVLEEPADFRAVGAYYRDFGQVPDEEARAYLDWAGDS</sequence>
<dbReference type="Pfam" id="PF00156">
    <property type="entry name" value="Pribosyltran"/>
    <property type="match status" value="1"/>
</dbReference>
<organism evidence="2 3">
    <name type="scientific">Haloglomus irregulare</name>
    <dbReference type="NCBI Taxonomy" id="2234134"/>
    <lineage>
        <taxon>Archaea</taxon>
        <taxon>Methanobacteriati</taxon>
        <taxon>Methanobacteriota</taxon>
        <taxon>Stenosarchaea group</taxon>
        <taxon>Halobacteria</taxon>
        <taxon>Halobacteriales</taxon>
        <taxon>Natronomonadaceae</taxon>
        <taxon>Haloglomus</taxon>
    </lineage>
</organism>
<dbReference type="EMBL" id="QMDX01000005">
    <property type="protein sequence ID" value="TSD14045.1"/>
    <property type="molecule type" value="Genomic_DNA"/>
</dbReference>
<dbReference type="OrthoDB" id="56536at2157"/>
<reference evidence="2 3" key="1">
    <citation type="submission" date="2018-06" db="EMBL/GenBank/DDBJ databases">
        <title>Natronomonas sp. F16-60 a new haloarchaeon isolated from a solar saltern of Isla Cristina, Huelva, Spain.</title>
        <authorList>
            <person name="Duran-Viseras A."/>
            <person name="Sanchez-Porro C."/>
            <person name="Ventosa A."/>
        </authorList>
    </citation>
    <scope>NUCLEOTIDE SEQUENCE [LARGE SCALE GENOMIC DNA]</scope>
    <source>
        <strain evidence="2 3">F16-60</strain>
    </source>
</reference>
<name>A0A554N9K9_9EURY</name>
<dbReference type="InParanoid" id="A0A554N9K9"/>
<keyword evidence="2" id="KW-0808">Transferase</keyword>
<dbReference type="CDD" id="cd06223">
    <property type="entry name" value="PRTases_typeI"/>
    <property type="match status" value="1"/>
</dbReference>
<evidence type="ECO:0000259" key="1">
    <source>
        <dbReference type="Pfam" id="PF00156"/>
    </source>
</evidence>
<dbReference type="InterPro" id="IPR029057">
    <property type="entry name" value="PRTase-like"/>
</dbReference>
<evidence type="ECO:0000313" key="3">
    <source>
        <dbReference type="Proteomes" id="UP000319894"/>
    </source>
</evidence>
<feature type="domain" description="Phosphoribosyltransferase" evidence="1">
    <location>
        <begin position="10"/>
        <end position="171"/>
    </location>
</feature>
<evidence type="ECO:0000313" key="2">
    <source>
        <dbReference type="EMBL" id="TSD14045.1"/>
    </source>
</evidence>